<accession>M3CBQ1</accession>
<keyword evidence="2" id="KW-1185">Reference proteome</keyword>
<name>M3CBQ1_SPHMS</name>
<dbReference type="GeneID" id="27898667"/>
<dbReference type="Proteomes" id="UP000016931">
    <property type="component" value="Unassembled WGS sequence"/>
</dbReference>
<dbReference type="EMBL" id="KB456268">
    <property type="protein sequence ID" value="EMF09852.1"/>
    <property type="molecule type" value="Genomic_DNA"/>
</dbReference>
<reference evidence="1 2" key="1">
    <citation type="journal article" date="2012" name="PLoS Pathog.">
        <title>Diverse lifestyles and strategies of plant pathogenesis encoded in the genomes of eighteen Dothideomycetes fungi.</title>
        <authorList>
            <person name="Ohm R.A."/>
            <person name="Feau N."/>
            <person name="Henrissat B."/>
            <person name="Schoch C.L."/>
            <person name="Horwitz B.A."/>
            <person name="Barry K.W."/>
            <person name="Condon B.J."/>
            <person name="Copeland A.C."/>
            <person name="Dhillon B."/>
            <person name="Glaser F."/>
            <person name="Hesse C.N."/>
            <person name="Kosti I."/>
            <person name="LaButti K."/>
            <person name="Lindquist E.A."/>
            <person name="Lucas S."/>
            <person name="Salamov A.A."/>
            <person name="Bradshaw R.E."/>
            <person name="Ciuffetti L."/>
            <person name="Hamelin R.C."/>
            <person name="Kema G.H.J."/>
            <person name="Lawrence C."/>
            <person name="Scott J.A."/>
            <person name="Spatafora J.W."/>
            <person name="Turgeon B.G."/>
            <person name="de Wit P.J.G.M."/>
            <person name="Zhong S."/>
            <person name="Goodwin S.B."/>
            <person name="Grigoriev I.V."/>
        </authorList>
    </citation>
    <scope>NUCLEOTIDE SEQUENCE [LARGE SCALE GENOMIC DNA]</scope>
    <source>
        <strain evidence="1 2">SO2202</strain>
    </source>
</reference>
<protein>
    <submittedName>
        <fullName evidence="1">Uncharacterized protein</fullName>
    </submittedName>
</protein>
<sequence>MKRNWWRSSGRTKLTSLMTLSIFIVLADPIAVLRLSLSFSYRHHQVVGEKVSSNEDVQEEGVQDVKWYWTKHTIIRATSNAVRNVMLRDLVRSLEIDGSICQSRVLL</sequence>
<evidence type="ECO:0000313" key="1">
    <source>
        <dbReference type="EMBL" id="EMF09852.1"/>
    </source>
</evidence>
<organism evidence="1 2">
    <name type="scientific">Sphaerulina musiva (strain SO2202)</name>
    <name type="common">Poplar stem canker fungus</name>
    <name type="synonym">Septoria musiva</name>
    <dbReference type="NCBI Taxonomy" id="692275"/>
    <lineage>
        <taxon>Eukaryota</taxon>
        <taxon>Fungi</taxon>
        <taxon>Dikarya</taxon>
        <taxon>Ascomycota</taxon>
        <taxon>Pezizomycotina</taxon>
        <taxon>Dothideomycetes</taxon>
        <taxon>Dothideomycetidae</taxon>
        <taxon>Mycosphaerellales</taxon>
        <taxon>Mycosphaerellaceae</taxon>
        <taxon>Sphaerulina</taxon>
    </lineage>
</organism>
<gene>
    <name evidence="1" type="ORF">SEPMUDRAFT_119594</name>
</gene>
<dbReference type="RefSeq" id="XP_016757973.1">
    <property type="nucleotide sequence ID" value="XM_016901530.1"/>
</dbReference>
<dbReference type="HOGENOM" id="CLU_2211629_0_0_1"/>
<proteinExistence type="predicted"/>
<dbReference type="AlphaFoldDB" id="M3CBQ1"/>
<evidence type="ECO:0000313" key="2">
    <source>
        <dbReference type="Proteomes" id="UP000016931"/>
    </source>
</evidence>